<evidence type="ECO:0000259" key="3">
    <source>
        <dbReference type="Pfam" id="PF09835"/>
    </source>
</evidence>
<dbReference type="InterPro" id="IPR018639">
    <property type="entry name" value="DUF2062"/>
</dbReference>
<feature type="transmembrane region" description="Helical" evidence="1">
    <location>
        <begin position="222"/>
        <end position="240"/>
    </location>
</feature>
<dbReference type="GO" id="GO:0016740">
    <property type="term" value="F:transferase activity"/>
    <property type="evidence" value="ECO:0007669"/>
    <property type="project" value="UniProtKB-KW"/>
</dbReference>
<feature type="domain" description="DUF2062" evidence="3">
    <location>
        <begin position="259"/>
        <end position="387"/>
    </location>
</feature>
<dbReference type="Pfam" id="PF00535">
    <property type="entry name" value="Glycos_transf_2"/>
    <property type="match status" value="1"/>
</dbReference>
<dbReference type="EMBL" id="QUNI01000001">
    <property type="protein sequence ID" value="REH01565.1"/>
    <property type="molecule type" value="Genomic_DNA"/>
</dbReference>
<keyword evidence="4" id="KW-0808">Transferase</keyword>
<dbReference type="OrthoDB" id="9810303at2"/>
<keyword evidence="1" id="KW-1133">Transmembrane helix</keyword>
<dbReference type="AlphaFoldDB" id="A0A3E0ETI5"/>
<dbReference type="InterPro" id="IPR001173">
    <property type="entry name" value="Glyco_trans_2-like"/>
</dbReference>
<dbReference type="Pfam" id="PF09835">
    <property type="entry name" value="DUF2062"/>
    <property type="match status" value="1"/>
</dbReference>
<dbReference type="GO" id="GO:0006487">
    <property type="term" value="P:protein N-linked glycosylation"/>
    <property type="evidence" value="ECO:0007669"/>
    <property type="project" value="TreeGrafter"/>
</dbReference>
<dbReference type="RefSeq" id="WP_115809173.1">
    <property type="nucleotide sequence ID" value="NZ_QUNI01000001.1"/>
</dbReference>
<keyword evidence="1" id="KW-0472">Membrane</keyword>
<feature type="transmembrane region" description="Helical" evidence="1">
    <location>
        <begin position="276"/>
        <end position="302"/>
    </location>
</feature>
<evidence type="ECO:0000259" key="2">
    <source>
        <dbReference type="Pfam" id="PF00535"/>
    </source>
</evidence>
<dbReference type="InterPro" id="IPR029044">
    <property type="entry name" value="Nucleotide-diphossugar_trans"/>
</dbReference>
<sequence>MNTSFLEAKRMDQHKVCVIIPTYNNHKTLKRVIDSVLQYTAAIIIVNDGSTDSTVEILKEYSNLVQIHHPKNSGKGLALRNGFKKALTLDYDYAITIDSDGQHFASDIPFFLNNLETDPDALLIGSRNMVQENVPKKSSFGNKFSNFWFWFETGNKLEDTQSGFRLYPLRKIPVHYYTNKFEFEIEVIVRSAWKDIPVKNIPVQVLYDPKERVSHFRPFKDFTRISILNTVLVIIALVYIKPRDFFRKLKKKGLKQFFLENVLESNDSKTRKSASIALGVFIGICPFWGFQTILVLFLAVLLKLNKAIAFAFSNISFPPFIPFIIYGSLKIGSYFISSSKPLVLDMGITFEDIQKNIAQYLVGSFILATFMAAFFGLTSYLLLTLVDNLKHKKQLHAK</sequence>
<feature type="transmembrane region" description="Helical" evidence="1">
    <location>
        <begin position="314"/>
        <end position="337"/>
    </location>
</feature>
<protein>
    <submittedName>
        <fullName evidence="4">Glycosyltransferase involved in cell wall biosynthesis</fullName>
    </submittedName>
</protein>
<gene>
    <name evidence="4" type="ORF">C8P67_10143</name>
</gene>
<dbReference type="PANTHER" id="PTHR10859:SF91">
    <property type="entry name" value="DOLICHYL-PHOSPHATE BETA-GLUCOSYLTRANSFERASE"/>
    <property type="match status" value="1"/>
</dbReference>
<dbReference type="Proteomes" id="UP000257136">
    <property type="component" value="Unassembled WGS sequence"/>
</dbReference>
<dbReference type="PANTHER" id="PTHR10859">
    <property type="entry name" value="GLYCOSYL TRANSFERASE"/>
    <property type="match status" value="1"/>
</dbReference>
<organism evidence="4 5">
    <name type="scientific">Flavobacterium aquicola</name>
    <dbReference type="NCBI Taxonomy" id="1682742"/>
    <lineage>
        <taxon>Bacteria</taxon>
        <taxon>Pseudomonadati</taxon>
        <taxon>Bacteroidota</taxon>
        <taxon>Flavobacteriia</taxon>
        <taxon>Flavobacteriales</taxon>
        <taxon>Flavobacteriaceae</taxon>
        <taxon>Flavobacterium</taxon>
    </lineage>
</organism>
<dbReference type="Gene3D" id="3.90.550.10">
    <property type="entry name" value="Spore Coat Polysaccharide Biosynthesis Protein SpsA, Chain A"/>
    <property type="match status" value="1"/>
</dbReference>
<proteinExistence type="predicted"/>
<accession>A0A3E0ETI5</accession>
<feature type="transmembrane region" description="Helical" evidence="1">
    <location>
        <begin position="357"/>
        <end position="383"/>
    </location>
</feature>
<keyword evidence="1" id="KW-0812">Transmembrane</keyword>
<comment type="caution">
    <text evidence="4">The sequence shown here is derived from an EMBL/GenBank/DDBJ whole genome shotgun (WGS) entry which is preliminary data.</text>
</comment>
<feature type="domain" description="Glycosyltransferase 2-like" evidence="2">
    <location>
        <begin position="17"/>
        <end position="148"/>
    </location>
</feature>
<keyword evidence="5" id="KW-1185">Reference proteome</keyword>
<dbReference type="SUPFAM" id="SSF53448">
    <property type="entry name" value="Nucleotide-diphospho-sugar transferases"/>
    <property type="match status" value="1"/>
</dbReference>
<evidence type="ECO:0000256" key="1">
    <source>
        <dbReference type="SAM" id="Phobius"/>
    </source>
</evidence>
<evidence type="ECO:0000313" key="4">
    <source>
        <dbReference type="EMBL" id="REH01565.1"/>
    </source>
</evidence>
<evidence type="ECO:0000313" key="5">
    <source>
        <dbReference type="Proteomes" id="UP000257136"/>
    </source>
</evidence>
<reference evidence="4 5" key="1">
    <citation type="submission" date="2018-08" db="EMBL/GenBank/DDBJ databases">
        <title>Genomic Encyclopedia of Archaeal and Bacterial Type Strains, Phase II (KMG-II): from individual species to whole genera.</title>
        <authorList>
            <person name="Goeker M."/>
        </authorList>
    </citation>
    <scope>NUCLEOTIDE SEQUENCE [LARGE SCALE GENOMIC DNA]</scope>
    <source>
        <strain evidence="4 5">DSM 100880</strain>
    </source>
</reference>
<dbReference type="CDD" id="cd04179">
    <property type="entry name" value="DPM_DPG-synthase_like"/>
    <property type="match status" value="1"/>
</dbReference>
<name>A0A3E0ETI5_9FLAO</name>